<dbReference type="Pfam" id="PF03551">
    <property type="entry name" value="PadR"/>
    <property type="match status" value="1"/>
</dbReference>
<sequence length="184" mass="21473">MKRNNHTKYAILGLLATGFHTGYNIKQMIDNSLNHFWKISYGQIYPTLKVLVEEGLATVEDKAQEGKPDKKEYYLTSKGGEALRRWLESPLDDIPVSKNEVLLKLFFSRNQTNTQTINQLESYKEILEERYAIYSGIEESIKSHDSMEPDAKFWFFTLDYGKRITSAEIDWCQHTIHTLIQEED</sequence>
<proteinExistence type="predicted"/>
<dbReference type="InterPro" id="IPR036390">
    <property type="entry name" value="WH_DNA-bd_sf"/>
</dbReference>
<organism evidence="3 4">
    <name type="scientific">Ornithinibacillus xuwenensis</name>
    <dbReference type="NCBI Taxonomy" id="3144668"/>
    <lineage>
        <taxon>Bacteria</taxon>
        <taxon>Bacillati</taxon>
        <taxon>Bacillota</taxon>
        <taxon>Bacilli</taxon>
        <taxon>Bacillales</taxon>
        <taxon>Bacillaceae</taxon>
        <taxon>Ornithinibacillus</taxon>
    </lineage>
</organism>
<dbReference type="InterPro" id="IPR005149">
    <property type="entry name" value="Tscrpt_reg_PadR_N"/>
</dbReference>
<evidence type="ECO:0000313" key="4">
    <source>
        <dbReference type="Proteomes" id="UP001444625"/>
    </source>
</evidence>
<name>A0ABU9XFI8_9BACI</name>
<dbReference type="Pfam" id="PF10400">
    <property type="entry name" value="Vir_act_alpha_C"/>
    <property type="match status" value="1"/>
</dbReference>
<dbReference type="Proteomes" id="UP001444625">
    <property type="component" value="Unassembled WGS sequence"/>
</dbReference>
<evidence type="ECO:0000313" key="3">
    <source>
        <dbReference type="EMBL" id="MEN2767021.1"/>
    </source>
</evidence>
<dbReference type="Gene3D" id="6.10.140.190">
    <property type="match status" value="1"/>
</dbReference>
<evidence type="ECO:0000259" key="1">
    <source>
        <dbReference type="Pfam" id="PF03551"/>
    </source>
</evidence>
<dbReference type="Gene3D" id="1.10.10.10">
    <property type="entry name" value="Winged helix-like DNA-binding domain superfamily/Winged helix DNA-binding domain"/>
    <property type="match status" value="1"/>
</dbReference>
<protein>
    <submittedName>
        <fullName evidence="3">PadR family transcriptional regulator</fullName>
    </submittedName>
</protein>
<dbReference type="PANTHER" id="PTHR43252">
    <property type="entry name" value="TRANSCRIPTIONAL REGULATOR YQJI"/>
    <property type="match status" value="1"/>
</dbReference>
<feature type="domain" description="Transcription regulator PadR N-terminal" evidence="1">
    <location>
        <begin position="11"/>
        <end position="84"/>
    </location>
</feature>
<dbReference type="EMBL" id="JBDIML010000002">
    <property type="protein sequence ID" value="MEN2767021.1"/>
    <property type="molecule type" value="Genomic_DNA"/>
</dbReference>
<reference evidence="3 4" key="1">
    <citation type="submission" date="2024-05" db="EMBL/GenBank/DDBJ databases">
        <authorList>
            <person name="Haq I."/>
            <person name="Ullah Z."/>
            <person name="Ahmad R."/>
            <person name="Li M."/>
            <person name="Tong Y."/>
        </authorList>
    </citation>
    <scope>NUCLEOTIDE SEQUENCE [LARGE SCALE GENOMIC DNA]</scope>
    <source>
        <strain evidence="3 4">16A2E</strain>
    </source>
</reference>
<dbReference type="PANTHER" id="PTHR43252:SF6">
    <property type="entry name" value="NEGATIVE TRANSCRIPTION REGULATOR PADR"/>
    <property type="match status" value="1"/>
</dbReference>
<accession>A0ABU9XFI8</accession>
<comment type="caution">
    <text evidence="3">The sequence shown here is derived from an EMBL/GenBank/DDBJ whole genome shotgun (WGS) entry which is preliminary data.</text>
</comment>
<dbReference type="InterPro" id="IPR036388">
    <property type="entry name" value="WH-like_DNA-bd_sf"/>
</dbReference>
<feature type="domain" description="Transcription regulator PadR C-terminal" evidence="2">
    <location>
        <begin position="98"/>
        <end position="179"/>
    </location>
</feature>
<dbReference type="RefSeq" id="WP_345824483.1">
    <property type="nucleotide sequence ID" value="NZ_JBDIML010000002.1"/>
</dbReference>
<dbReference type="SUPFAM" id="SSF46785">
    <property type="entry name" value="Winged helix' DNA-binding domain"/>
    <property type="match status" value="1"/>
</dbReference>
<keyword evidence="4" id="KW-1185">Reference proteome</keyword>
<evidence type="ECO:0000259" key="2">
    <source>
        <dbReference type="Pfam" id="PF10400"/>
    </source>
</evidence>
<gene>
    <name evidence="3" type="ORF">ABC228_07470</name>
</gene>
<dbReference type="InterPro" id="IPR018309">
    <property type="entry name" value="Tscrpt_reg_PadR_C"/>
</dbReference>